<proteinExistence type="predicted"/>
<dbReference type="Proteomes" id="UP001387364">
    <property type="component" value="Chromosome"/>
</dbReference>
<organism evidence="1 2">
    <name type="scientific">Bacillus kandeliae</name>
    <dbReference type="NCBI Taxonomy" id="3129297"/>
    <lineage>
        <taxon>Bacteria</taxon>
        <taxon>Bacillati</taxon>
        <taxon>Bacillota</taxon>
        <taxon>Bacilli</taxon>
        <taxon>Bacillales</taxon>
        <taxon>Bacillaceae</taxon>
        <taxon>Bacillus</taxon>
    </lineage>
</organism>
<reference evidence="1 2" key="1">
    <citation type="submission" date="2024-02" db="EMBL/GenBank/DDBJ databases">
        <title>Seven novel Bacillus-like species.</title>
        <authorList>
            <person name="Liu G."/>
        </authorList>
    </citation>
    <scope>NUCLEOTIDE SEQUENCE [LARGE SCALE GENOMIC DNA]</scope>
    <source>
        <strain evidence="1 2">FJAT-52991</strain>
    </source>
</reference>
<evidence type="ECO:0000313" key="2">
    <source>
        <dbReference type="Proteomes" id="UP001387364"/>
    </source>
</evidence>
<protein>
    <submittedName>
        <fullName evidence="1">Uncharacterized protein</fullName>
    </submittedName>
</protein>
<sequence length="115" mass="13410">MSHTFIGFDPDKLKYPELAFLIGYVAEHCSDQSEKVVAGEVRRFDSKSNPNKLLFFSISLLFEDEFGDFHYRNLLVMKDQRVSICDSFSEFDMKMFVELKSLYEEHFCLKGVSSL</sequence>
<dbReference type="RefSeq" id="WP_338754241.1">
    <property type="nucleotide sequence ID" value="NZ_CP147404.1"/>
</dbReference>
<gene>
    <name evidence="1" type="ORF">WDJ61_07720</name>
</gene>
<name>A0ABZ2NB78_9BACI</name>
<dbReference type="EMBL" id="CP147404">
    <property type="protein sequence ID" value="WXB94505.1"/>
    <property type="molecule type" value="Genomic_DNA"/>
</dbReference>
<evidence type="ECO:0000313" key="1">
    <source>
        <dbReference type="EMBL" id="WXB94505.1"/>
    </source>
</evidence>
<keyword evidence="2" id="KW-1185">Reference proteome</keyword>
<accession>A0ABZ2NB78</accession>